<dbReference type="EMBL" id="CADEPI010000142">
    <property type="protein sequence ID" value="CAB3377269.1"/>
    <property type="molecule type" value="Genomic_DNA"/>
</dbReference>
<feature type="signal peptide" evidence="1">
    <location>
        <begin position="1"/>
        <end position="20"/>
    </location>
</feature>
<evidence type="ECO:0000256" key="1">
    <source>
        <dbReference type="SAM" id="SignalP"/>
    </source>
</evidence>
<name>A0A8S1DAB1_9INSE</name>
<evidence type="ECO:0000313" key="2">
    <source>
        <dbReference type="EMBL" id="CAB3377269.1"/>
    </source>
</evidence>
<dbReference type="OrthoDB" id="8174264at2759"/>
<evidence type="ECO:0000313" key="3">
    <source>
        <dbReference type="Proteomes" id="UP000494165"/>
    </source>
</evidence>
<accession>A0A8S1DAB1</accession>
<keyword evidence="3" id="KW-1185">Reference proteome</keyword>
<proteinExistence type="predicted"/>
<organism evidence="2 3">
    <name type="scientific">Cloeon dipterum</name>
    <dbReference type="NCBI Taxonomy" id="197152"/>
    <lineage>
        <taxon>Eukaryota</taxon>
        <taxon>Metazoa</taxon>
        <taxon>Ecdysozoa</taxon>
        <taxon>Arthropoda</taxon>
        <taxon>Hexapoda</taxon>
        <taxon>Insecta</taxon>
        <taxon>Pterygota</taxon>
        <taxon>Palaeoptera</taxon>
        <taxon>Ephemeroptera</taxon>
        <taxon>Pisciforma</taxon>
        <taxon>Baetidae</taxon>
        <taxon>Cloeon</taxon>
    </lineage>
</organism>
<dbReference type="AlphaFoldDB" id="A0A8S1DAB1"/>
<protein>
    <submittedName>
        <fullName evidence="2">Uncharacterized protein</fullName>
    </submittedName>
</protein>
<comment type="caution">
    <text evidence="2">The sequence shown here is derived from an EMBL/GenBank/DDBJ whole genome shotgun (WGS) entry which is preliminary data.</text>
</comment>
<keyword evidence="1" id="KW-0732">Signal</keyword>
<gene>
    <name evidence="2" type="ORF">CLODIP_2_CD07108</name>
</gene>
<sequence length="178" mass="20005">MRPLLLVSAALLVLSVLLEAAPQGDAELETVEPPFTLPVQLVGFPVIIMAVKFANFLKKLTYSLNPKTYVGRVRRGALDPSLLREHLTHGRYDGDLDISNVEHQLVAEMGPDVCLFETICKKYSMHKKSLEWEDVVKEYESYAGNRKKFYLLSVFLGEIVSSPKLCHQIATRPGRSCE</sequence>
<dbReference type="Proteomes" id="UP000494165">
    <property type="component" value="Unassembled WGS sequence"/>
</dbReference>
<feature type="chain" id="PRO_5035723753" evidence="1">
    <location>
        <begin position="21"/>
        <end position="178"/>
    </location>
</feature>
<reference evidence="2 3" key="1">
    <citation type="submission" date="2020-04" db="EMBL/GenBank/DDBJ databases">
        <authorList>
            <person name="Alioto T."/>
            <person name="Alioto T."/>
            <person name="Gomez Garrido J."/>
        </authorList>
    </citation>
    <scope>NUCLEOTIDE SEQUENCE [LARGE SCALE GENOMIC DNA]</scope>
</reference>